<reference evidence="2 3" key="1">
    <citation type="submission" date="2017-06" db="EMBL/GenBank/DDBJ databases">
        <title>Hymenobacter amundsenii sp. nov. isolated from regoliths in Antarctica.</title>
        <authorList>
            <person name="Sedlacek I."/>
            <person name="Kralova S."/>
            <person name="Pantucek R."/>
            <person name="Svec P."/>
            <person name="Holochova P."/>
            <person name="Stankova E."/>
            <person name="Vrbovska V."/>
            <person name="Busse H.-J."/>
        </authorList>
    </citation>
    <scope>NUCLEOTIDE SEQUENCE [LARGE SCALE GENOMIC DNA]</scope>
    <source>
        <strain evidence="2 3">CCM 8682</strain>
    </source>
</reference>
<keyword evidence="3" id="KW-1185">Reference proteome</keyword>
<proteinExistence type="predicted"/>
<dbReference type="AlphaFoldDB" id="A0A246FMJ2"/>
<evidence type="ECO:0000256" key="1">
    <source>
        <dbReference type="SAM" id="Phobius"/>
    </source>
</evidence>
<comment type="caution">
    <text evidence="2">The sequence shown here is derived from an EMBL/GenBank/DDBJ whole genome shotgun (WGS) entry which is preliminary data.</text>
</comment>
<sequence length="92" mass="10021">MLTVAGAILLLSLYLLLPRELLTESTYGTVLVLLVGGLNVLVFLGATRPLWRGIRPTARQDMARGVVLVPCLLFHLLTPPFGLLWLVAQGLD</sequence>
<protein>
    <submittedName>
        <fullName evidence="2">Uncharacterized protein</fullName>
    </submittedName>
</protein>
<keyword evidence="1" id="KW-1133">Transmembrane helix</keyword>
<feature type="transmembrane region" description="Helical" evidence="1">
    <location>
        <begin position="28"/>
        <end position="46"/>
    </location>
</feature>
<keyword evidence="1" id="KW-0472">Membrane</keyword>
<accession>A0A246FMJ2</accession>
<name>A0A246FMJ2_9BACT</name>
<dbReference type="EMBL" id="NIRR01000007">
    <property type="protein sequence ID" value="OWP63909.1"/>
    <property type="molecule type" value="Genomic_DNA"/>
</dbReference>
<keyword evidence="1" id="KW-0812">Transmembrane</keyword>
<organism evidence="2 3">
    <name type="scientific">Hymenobacter amundsenii</name>
    <dbReference type="NCBI Taxonomy" id="2006685"/>
    <lineage>
        <taxon>Bacteria</taxon>
        <taxon>Pseudomonadati</taxon>
        <taxon>Bacteroidota</taxon>
        <taxon>Cytophagia</taxon>
        <taxon>Cytophagales</taxon>
        <taxon>Hymenobacteraceae</taxon>
        <taxon>Hymenobacter</taxon>
    </lineage>
</organism>
<gene>
    <name evidence="2" type="ORF">CDA63_06770</name>
</gene>
<feature type="transmembrane region" description="Helical" evidence="1">
    <location>
        <begin position="66"/>
        <end position="88"/>
    </location>
</feature>
<evidence type="ECO:0000313" key="2">
    <source>
        <dbReference type="EMBL" id="OWP63909.1"/>
    </source>
</evidence>
<dbReference type="Proteomes" id="UP000197277">
    <property type="component" value="Unassembled WGS sequence"/>
</dbReference>
<evidence type="ECO:0000313" key="3">
    <source>
        <dbReference type="Proteomes" id="UP000197277"/>
    </source>
</evidence>